<dbReference type="Pfam" id="PF00145">
    <property type="entry name" value="DNA_methylase"/>
    <property type="match status" value="1"/>
</dbReference>
<dbReference type="InterPro" id="IPR029063">
    <property type="entry name" value="SAM-dependent_MTases_sf"/>
</dbReference>
<evidence type="ECO:0000256" key="4">
    <source>
        <dbReference type="PROSITE-ProRule" id="PRU01016"/>
    </source>
</evidence>
<dbReference type="Proteomes" id="UP000492820">
    <property type="component" value="Unassembled WGS sequence"/>
</dbReference>
<sequence>MRVLELYSGIGGMRAALELSGLPFEITRALDVNDLANSVYNSAHNCSDASNRALESLSEEECLLFGADLWTMSPPCQPFTRMGNQKRGKDTRCSSLLIIIQLIRRIKPPAVILENVKGFEGSDAWRIILEALIACDYDVRFLLTPLQFGIPNCRLRYYLVARLRTHSKQRMFSFGTSVDDLKGSFEELASAVIRTPPCDVSPMPNCECVVCTNKVGGIASTENHFLEYIPFCRPIADYLLPECEIPEDLFLGQNELEKYYTILDIVTPENRKSACFTKGYAQRFEGTGSFLEVPQPPHSNSTSFPKIRAFHSKEIARLLCFPEYFDFPATVSEKQRRRLLGNSLNVLVVAHIMNWAFSTV</sequence>
<evidence type="ECO:0000313" key="6">
    <source>
        <dbReference type="Proteomes" id="UP000492820"/>
    </source>
</evidence>
<dbReference type="PRINTS" id="PR00105">
    <property type="entry name" value="C5METTRFRASE"/>
</dbReference>
<keyword evidence="2 4" id="KW-0808">Transferase</keyword>
<name>A0A068WYC3_ECHGR</name>
<dbReference type="AlphaFoldDB" id="A0A068WYC3"/>
<dbReference type="OrthoDB" id="414133at2759"/>
<dbReference type="PANTHER" id="PTHR46098:SF1">
    <property type="entry name" value="TRNA (CYTOSINE(38)-C(5))-METHYLTRANSFERASE"/>
    <property type="match status" value="1"/>
</dbReference>
<evidence type="ECO:0000313" key="5">
    <source>
        <dbReference type="EMBL" id="CDS22685.1"/>
    </source>
</evidence>
<proteinExistence type="inferred from homology"/>
<dbReference type="Gene3D" id="3.40.50.150">
    <property type="entry name" value="Vaccinia Virus protein VP39"/>
    <property type="match status" value="1"/>
</dbReference>
<gene>
    <name evidence="7" type="primary">EGR_07014</name>
    <name evidence="5" type="ORF">EgrG_001185500</name>
</gene>
<dbReference type="GO" id="GO:0005634">
    <property type="term" value="C:nucleus"/>
    <property type="evidence" value="ECO:0007669"/>
    <property type="project" value="TreeGrafter"/>
</dbReference>
<organism evidence="5">
    <name type="scientific">Echinococcus granulosus</name>
    <name type="common">Hydatid tapeworm</name>
    <dbReference type="NCBI Taxonomy" id="6210"/>
    <lineage>
        <taxon>Eukaryota</taxon>
        <taxon>Metazoa</taxon>
        <taxon>Spiralia</taxon>
        <taxon>Lophotrochozoa</taxon>
        <taxon>Platyhelminthes</taxon>
        <taxon>Cestoda</taxon>
        <taxon>Eucestoda</taxon>
        <taxon>Cyclophyllidea</taxon>
        <taxon>Taeniidae</taxon>
        <taxon>Echinococcus</taxon>
        <taxon>Echinococcus granulosus group</taxon>
    </lineage>
</organism>
<dbReference type="Gene3D" id="3.90.120.10">
    <property type="entry name" value="DNA Methylase, subunit A, domain 2"/>
    <property type="match status" value="1"/>
</dbReference>
<evidence type="ECO:0000256" key="2">
    <source>
        <dbReference type="ARBA" id="ARBA00022679"/>
    </source>
</evidence>
<dbReference type="WBParaSite" id="EgrG_001185500">
    <property type="protein sequence ID" value="EgrG_001185500"/>
    <property type="gene ID" value="EgrG_001185500"/>
</dbReference>
<dbReference type="InterPro" id="IPR001525">
    <property type="entry name" value="C5_MeTfrase"/>
</dbReference>
<comment type="similarity">
    <text evidence="4">Belongs to the class I-like SAM-binding methyltransferase superfamily. C5-methyltransferase family.</text>
</comment>
<dbReference type="EMBL" id="LK028587">
    <property type="protein sequence ID" value="CDS22685.1"/>
    <property type="molecule type" value="Genomic_DNA"/>
</dbReference>
<keyword evidence="3 4" id="KW-0949">S-adenosyl-L-methionine</keyword>
<dbReference type="SUPFAM" id="SSF53335">
    <property type="entry name" value="S-adenosyl-L-methionine-dependent methyltransferases"/>
    <property type="match status" value="1"/>
</dbReference>
<accession>A0A068WYC3</accession>
<keyword evidence="1 4" id="KW-0489">Methyltransferase</keyword>
<evidence type="ECO:0000313" key="7">
    <source>
        <dbReference type="WBParaSite" id="EgrG_001185500"/>
    </source>
</evidence>
<protein>
    <submittedName>
        <fullName evidence="5 7">DNA methyltransferase 2, putative</fullName>
    </submittedName>
</protein>
<dbReference type="GO" id="GO:0008168">
    <property type="term" value="F:methyltransferase activity"/>
    <property type="evidence" value="ECO:0007669"/>
    <property type="project" value="UniProtKB-KW"/>
</dbReference>
<reference evidence="5 6" key="1">
    <citation type="journal article" date="2013" name="Nature">
        <title>The genomes of four tapeworm species reveal adaptations to parasitism.</title>
        <authorList>
            <person name="Tsai I.J."/>
            <person name="Zarowiecki M."/>
            <person name="Holroyd N."/>
            <person name="Garciarrubio A."/>
            <person name="Sanchez-Flores A."/>
            <person name="Brooks K.L."/>
            <person name="Tracey A."/>
            <person name="Bobes R.J."/>
            <person name="Fragoso G."/>
            <person name="Sciutto E."/>
            <person name="Aslett M."/>
            <person name="Beasley H."/>
            <person name="Bennett H.M."/>
            <person name="Cai J."/>
            <person name="Camicia F."/>
            <person name="Clark R."/>
            <person name="Cucher M."/>
            <person name="De Silva N."/>
            <person name="Day T.A."/>
            <person name="Deplazes P."/>
            <person name="Estrada K."/>
            <person name="Fernandez C."/>
            <person name="Holland P.W."/>
            <person name="Hou J."/>
            <person name="Hu S."/>
            <person name="Huckvale T."/>
            <person name="Hung S.S."/>
            <person name="Kamenetzky L."/>
            <person name="Keane J.A."/>
            <person name="Kiss F."/>
            <person name="Koziol U."/>
            <person name="Lambert O."/>
            <person name="Liu K."/>
            <person name="Luo X."/>
            <person name="Luo Y."/>
            <person name="Macchiaroli N."/>
            <person name="Nichol S."/>
            <person name="Paps J."/>
            <person name="Parkinson J."/>
            <person name="Pouchkina-Stantcheva N."/>
            <person name="Riddiford N."/>
            <person name="Rosenzvit M."/>
            <person name="Salinas G."/>
            <person name="Wasmuth J.D."/>
            <person name="Zamanian M."/>
            <person name="Zheng Y."/>
            <person name="Cai X."/>
            <person name="Soberon X."/>
            <person name="Olson P.D."/>
            <person name="Laclette J.P."/>
            <person name="Brehm K."/>
            <person name="Berriman M."/>
            <person name="Garciarrubio A."/>
            <person name="Bobes R.J."/>
            <person name="Fragoso G."/>
            <person name="Sanchez-Flores A."/>
            <person name="Estrada K."/>
            <person name="Cevallos M.A."/>
            <person name="Morett E."/>
            <person name="Gonzalez V."/>
            <person name="Portillo T."/>
            <person name="Ochoa-Leyva A."/>
            <person name="Jose M.V."/>
            <person name="Sciutto E."/>
            <person name="Landa A."/>
            <person name="Jimenez L."/>
            <person name="Valdes V."/>
            <person name="Carrero J.C."/>
            <person name="Larralde C."/>
            <person name="Morales-Montor J."/>
            <person name="Limon-Lason J."/>
            <person name="Soberon X."/>
            <person name="Laclette J.P."/>
        </authorList>
    </citation>
    <scope>NUCLEOTIDE SEQUENCE [LARGE SCALE GENOMIC DNA]</scope>
</reference>
<reference evidence="7" key="3">
    <citation type="submission" date="2020-10" db="UniProtKB">
        <authorList>
            <consortium name="WormBaseParasite"/>
        </authorList>
    </citation>
    <scope>IDENTIFICATION</scope>
</reference>
<dbReference type="PROSITE" id="PS51679">
    <property type="entry name" value="SAM_MT_C5"/>
    <property type="match status" value="1"/>
</dbReference>
<dbReference type="PANTHER" id="PTHR46098">
    <property type="entry name" value="TRNA (CYTOSINE(38)-C(5))-METHYLTRANSFERASE"/>
    <property type="match status" value="1"/>
</dbReference>
<feature type="active site" evidence="4">
    <location>
        <position position="76"/>
    </location>
</feature>
<evidence type="ECO:0000256" key="1">
    <source>
        <dbReference type="ARBA" id="ARBA00022603"/>
    </source>
</evidence>
<reference evidence="5" key="2">
    <citation type="submission" date="2014-06" db="EMBL/GenBank/DDBJ databases">
        <authorList>
            <person name="Aslett M."/>
        </authorList>
    </citation>
    <scope>NUCLEOTIDE SEQUENCE</scope>
</reference>
<dbReference type="GO" id="GO:0032259">
    <property type="term" value="P:methylation"/>
    <property type="evidence" value="ECO:0007669"/>
    <property type="project" value="UniProtKB-KW"/>
</dbReference>
<dbReference type="InterPro" id="IPR050750">
    <property type="entry name" value="C5-MTase"/>
</dbReference>
<evidence type="ECO:0000256" key="3">
    <source>
        <dbReference type="ARBA" id="ARBA00022691"/>
    </source>
</evidence>